<dbReference type="InterPro" id="IPR052383">
    <property type="entry name" value="Anti-sigma-E_RseA-like"/>
</dbReference>
<dbReference type="InterPro" id="IPR036147">
    <property type="entry name" value="Anti-sigma_E_RseA_N_sf"/>
</dbReference>
<evidence type="ECO:0000313" key="4">
    <source>
        <dbReference type="EMBL" id="QBQ35859.1"/>
    </source>
</evidence>
<dbReference type="InterPro" id="IPR005572">
    <property type="entry name" value="Anti-sigma_E_RseA_N"/>
</dbReference>
<dbReference type="PANTHER" id="PTHR38104">
    <property type="match status" value="1"/>
</dbReference>
<evidence type="ECO:0000313" key="6">
    <source>
        <dbReference type="Proteomes" id="UP000619512"/>
    </source>
</evidence>
<protein>
    <submittedName>
        <fullName evidence="4">Transcriptional regulator</fullName>
    </submittedName>
</protein>
<evidence type="ECO:0000313" key="3">
    <source>
        <dbReference type="EMBL" id="GGY94516.1"/>
    </source>
</evidence>
<dbReference type="AlphaFoldDB" id="A0A4P7BEW1"/>
<evidence type="ECO:0000259" key="2">
    <source>
        <dbReference type="Pfam" id="PF03872"/>
    </source>
</evidence>
<feature type="domain" description="Anti sigma-E protein RseA N-terminal" evidence="2">
    <location>
        <begin position="7"/>
        <end position="80"/>
    </location>
</feature>
<name>A0A4P7BEW1_9BURK</name>
<reference evidence="3" key="1">
    <citation type="journal article" date="2014" name="Int. J. Syst. Evol. Microbiol.">
        <title>Complete genome sequence of Corynebacterium casei LMG S-19264T (=DSM 44701T), isolated from a smear-ripened cheese.</title>
        <authorList>
            <consortium name="US DOE Joint Genome Institute (JGI-PGF)"/>
            <person name="Walter F."/>
            <person name="Albersmeier A."/>
            <person name="Kalinowski J."/>
            <person name="Ruckert C."/>
        </authorList>
    </citation>
    <scope>NUCLEOTIDE SEQUENCE</scope>
    <source>
        <strain evidence="3">KCTC 12344</strain>
    </source>
</reference>
<dbReference type="Proteomes" id="UP000619512">
    <property type="component" value="Unassembled WGS sequence"/>
</dbReference>
<reference evidence="4 5" key="2">
    <citation type="submission" date="2019-03" db="EMBL/GenBank/DDBJ databases">
        <title>Draft Genome Sequences of Six Type Strains of the Genus Massilia.</title>
        <authorList>
            <person name="Miess H."/>
            <person name="Frediansyhah A."/>
            <person name="Gross H."/>
        </authorList>
    </citation>
    <scope>NUCLEOTIDE SEQUENCE [LARGE SCALE GENOMIC DNA]</scope>
    <source>
        <strain evidence="4 5">DSM 17505</strain>
    </source>
</reference>
<feature type="region of interest" description="Disordered" evidence="1">
    <location>
        <begin position="73"/>
        <end position="130"/>
    </location>
</feature>
<dbReference type="OrthoDB" id="8561243at2"/>
<dbReference type="CDD" id="cd16328">
    <property type="entry name" value="RseA_N"/>
    <property type="match status" value="1"/>
</dbReference>
<evidence type="ECO:0000313" key="5">
    <source>
        <dbReference type="Proteomes" id="UP000294359"/>
    </source>
</evidence>
<dbReference type="Gene3D" id="1.10.10.880">
    <property type="entry name" value="Anti sigma-E protein RseA, N-terminal domain"/>
    <property type="match status" value="1"/>
</dbReference>
<proteinExistence type="predicted"/>
<dbReference type="SUPFAM" id="SSF89069">
    <property type="entry name" value="N-terminal, cytoplasmic domain of anti-sigmaE factor RseA"/>
    <property type="match status" value="1"/>
</dbReference>
<dbReference type="Proteomes" id="UP000294359">
    <property type="component" value="Chromosome"/>
</dbReference>
<dbReference type="PANTHER" id="PTHR38104:SF1">
    <property type="entry name" value="ANTI-SIGMA-E FACTOR RSEA"/>
    <property type="match status" value="1"/>
</dbReference>
<dbReference type="Pfam" id="PF03872">
    <property type="entry name" value="RseA_N"/>
    <property type="match status" value="1"/>
</dbReference>
<dbReference type="EMBL" id="BMWW01000005">
    <property type="protein sequence ID" value="GGY94516.1"/>
    <property type="molecule type" value="Genomic_DNA"/>
</dbReference>
<dbReference type="GO" id="GO:0016989">
    <property type="term" value="F:sigma factor antagonist activity"/>
    <property type="evidence" value="ECO:0007669"/>
    <property type="project" value="InterPro"/>
</dbReference>
<dbReference type="EMBL" id="CP038026">
    <property type="protein sequence ID" value="QBQ35859.1"/>
    <property type="molecule type" value="Genomic_DNA"/>
</dbReference>
<organism evidence="3 6">
    <name type="scientific">Pseudoduganella plicata</name>
    <dbReference type="NCBI Taxonomy" id="321984"/>
    <lineage>
        <taxon>Bacteria</taxon>
        <taxon>Pseudomonadati</taxon>
        <taxon>Pseudomonadota</taxon>
        <taxon>Betaproteobacteria</taxon>
        <taxon>Burkholderiales</taxon>
        <taxon>Oxalobacteraceae</taxon>
        <taxon>Telluria group</taxon>
        <taxon>Pseudoduganella</taxon>
    </lineage>
</organism>
<gene>
    <name evidence="4" type="ORF">E1742_06610</name>
    <name evidence="3" type="ORF">GCM10007388_29670</name>
</gene>
<keyword evidence="5" id="KW-1185">Reference proteome</keyword>
<evidence type="ECO:0000256" key="1">
    <source>
        <dbReference type="SAM" id="MobiDB-lite"/>
    </source>
</evidence>
<accession>A0A4P7BEW1</accession>
<sequence>MDATRLQENISAMVDGELPACDVELTMAALAGADGRARWHTYQLIGDVLRADAAAAGLSSAFGARLTARLAQEAFPAQPDGGAPTPQAQAGTSSPLQAQPPPQAARSSSSPPSPSGAPGDTTAPAAVGTR</sequence>
<dbReference type="RefSeq" id="WP_134384096.1">
    <property type="nucleotide sequence ID" value="NZ_BMWW01000005.1"/>
</dbReference>
<reference evidence="3" key="3">
    <citation type="submission" date="2022-12" db="EMBL/GenBank/DDBJ databases">
        <authorList>
            <person name="Sun Q."/>
            <person name="Kim S."/>
        </authorList>
    </citation>
    <scope>NUCLEOTIDE SEQUENCE</scope>
    <source>
        <strain evidence="3">KCTC 12344</strain>
    </source>
</reference>